<dbReference type="PROSITE" id="PS00072">
    <property type="entry name" value="ACYL_COA_DH_1"/>
    <property type="match status" value="1"/>
</dbReference>
<dbReference type="Proteomes" id="UP000277294">
    <property type="component" value="Unassembled WGS sequence"/>
</dbReference>
<protein>
    <submittedName>
        <fullName evidence="11">Acyl-CoA dehydrogenase</fullName>
        <ecNumber evidence="11">1.3.99.-</ecNumber>
    </submittedName>
</protein>
<dbReference type="InterPro" id="IPR037069">
    <property type="entry name" value="AcylCoA_DH/ox_N_sf"/>
</dbReference>
<evidence type="ECO:0000256" key="2">
    <source>
        <dbReference type="ARBA" id="ARBA00005109"/>
    </source>
</evidence>
<dbReference type="FunFam" id="2.40.110.10:FF:000001">
    <property type="entry name" value="Acyl-CoA dehydrogenase, mitochondrial"/>
    <property type="match status" value="1"/>
</dbReference>
<name>A0A3P4B266_9BURK</name>
<dbReference type="InterPro" id="IPR006089">
    <property type="entry name" value="Acyl-CoA_DH_CS"/>
</dbReference>
<dbReference type="SUPFAM" id="SSF47203">
    <property type="entry name" value="Acyl-CoA dehydrogenase C-terminal domain-like"/>
    <property type="match status" value="1"/>
</dbReference>
<sequence length="387" mass="42472">MSAFDQETFPQLLDAVDRFIRQRLMPLERQVEEREEVPPEVIAEMQEMGLFGLGIPEAYGGCELDLMQELQVQMAFSYTSPAFRLVFWPNVGIGSKGIVLAGTEEQKRKYLPGLATGELRAAFCLTEPDAGSDAASLKTRAERDGDMLVINGTKRFITNATRAHVFTVMARTDPARKGADGISAIVVERDTPGLHIGKAEKKMGQRGSPIGDVIFENVRVPVSNVIGGEAALGQGFRIAMQVLDGGRISVAASALGMARRLIDEAARYAVQRRQFGQPIAQFQLIQAMLADSETEYLAGHALVMQAAQALQRGEDVRTQAAAAKYFCSEALSRIADRALQIHGGSGYVAEHHVERLYRDARALRIYEGTSQVLQLVIARAMLKRYED</sequence>
<dbReference type="GO" id="GO:0050660">
    <property type="term" value="F:flavin adenine dinucleotide binding"/>
    <property type="evidence" value="ECO:0007669"/>
    <property type="project" value="InterPro"/>
</dbReference>
<dbReference type="Gene3D" id="1.20.140.10">
    <property type="entry name" value="Butyryl-CoA Dehydrogenase, subunit A, domain 3"/>
    <property type="match status" value="1"/>
</dbReference>
<comment type="pathway">
    <text evidence="2">Amino-acid degradation; L-valine degradation.</text>
</comment>
<evidence type="ECO:0000259" key="10">
    <source>
        <dbReference type="Pfam" id="PF02771"/>
    </source>
</evidence>
<keyword evidence="6" id="KW-0274">FAD</keyword>
<dbReference type="PANTHER" id="PTHR43884:SF12">
    <property type="entry name" value="ISOVALERYL-COA DEHYDROGENASE, MITOCHONDRIAL-RELATED"/>
    <property type="match status" value="1"/>
</dbReference>
<gene>
    <name evidence="11" type="primary">mmgC_1</name>
    <name evidence="11" type="ORF">PIGHUM_02449</name>
</gene>
<dbReference type="GO" id="GO:0003995">
    <property type="term" value="F:acyl-CoA dehydrogenase activity"/>
    <property type="evidence" value="ECO:0007669"/>
    <property type="project" value="InterPro"/>
</dbReference>
<accession>A0A3P4B266</accession>
<dbReference type="SUPFAM" id="SSF56645">
    <property type="entry name" value="Acyl-CoA dehydrogenase NM domain-like"/>
    <property type="match status" value="1"/>
</dbReference>
<dbReference type="Pfam" id="PF02770">
    <property type="entry name" value="Acyl-CoA_dh_M"/>
    <property type="match status" value="1"/>
</dbReference>
<dbReference type="InterPro" id="IPR036250">
    <property type="entry name" value="AcylCo_DH-like_C"/>
</dbReference>
<dbReference type="OrthoDB" id="9770681at2"/>
<evidence type="ECO:0000313" key="12">
    <source>
        <dbReference type="Proteomes" id="UP000277294"/>
    </source>
</evidence>
<organism evidence="11 12">
    <name type="scientific">Pigmentiphaga humi</name>
    <dbReference type="NCBI Taxonomy" id="2478468"/>
    <lineage>
        <taxon>Bacteria</taxon>
        <taxon>Pseudomonadati</taxon>
        <taxon>Pseudomonadota</taxon>
        <taxon>Betaproteobacteria</taxon>
        <taxon>Burkholderiales</taxon>
        <taxon>Alcaligenaceae</taxon>
        <taxon>Pigmentiphaga</taxon>
    </lineage>
</organism>
<feature type="domain" description="Acyl-CoA oxidase/dehydrogenase middle" evidence="9">
    <location>
        <begin position="122"/>
        <end position="218"/>
    </location>
</feature>
<evidence type="ECO:0000256" key="5">
    <source>
        <dbReference type="ARBA" id="ARBA00022630"/>
    </source>
</evidence>
<evidence type="ECO:0000259" key="8">
    <source>
        <dbReference type="Pfam" id="PF00441"/>
    </source>
</evidence>
<evidence type="ECO:0000259" key="9">
    <source>
        <dbReference type="Pfam" id="PF02770"/>
    </source>
</evidence>
<dbReference type="InterPro" id="IPR006091">
    <property type="entry name" value="Acyl-CoA_Oxase/DH_mid-dom"/>
</dbReference>
<evidence type="ECO:0000256" key="1">
    <source>
        <dbReference type="ARBA" id="ARBA00001974"/>
    </source>
</evidence>
<dbReference type="EC" id="1.3.99.-" evidence="11"/>
<dbReference type="Gene3D" id="2.40.110.10">
    <property type="entry name" value="Butyryl-CoA Dehydrogenase, subunit A, domain 2"/>
    <property type="match status" value="1"/>
</dbReference>
<keyword evidence="12" id="KW-1185">Reference proteome</keyword>
<dbReference type="FunFam" id="1.20.140.10:FF:000001">
    <property type="entry name" value="Acyl-CoA dehydrogenase"/>
    <property type="match status" value="1"/>
</dbReference>
<dbReference type="InterPro" id="IPR009075">
    <property type="entry name" value="AcylCo_DH/oxidase_C"/>
</dbReference>
<evidence type="ECO:0000313" key="11">
    <source>
        <dbReference type="EMBL" id="VCU70377.1"/>
    </source>
</evidence>
<dbReference type="Pfam" id="PF00441">
    <property type="entry name" value="Acyl-CoA_dh_1"/>
    <property type="match status" value="1"/>
</dbReference>
<feature type="domain" description="Acyl-CoA dehydrogenase/oxidase N-terminal" evidence="10">
    <location>
        <begin position="11"/>
        <end position="118"/>
    </location>
</feature>
<evidence type="ECO:0000256" key="3">
    <source>
        <dbReference type="ARBA" id="ARBA00009347"/>
    </source>
</evidence>
<dbReference type="EMBL" id="UWPJ01000018">
    <property type="protein sequence ID" value="VCU70377.1"/>
    <property type="molecule type" value="Genomic_DNA"/>
</dbReference>
<dbReference type="InterPro" id="IPR013786">
    <property type="entry name" value="AcylCoA_DH/ox_N"/>
</dbReference>
<keyword evidence="7 11" id="KW-0560">Oxidoreductase</keyword>
<dbReference type="PANTHER" id="PTHR43884">
    <property type="entry name" value="ACYL-COA DEHYDROGENASE"/>
    <property type="match status" value="1"/>
</dbReference>
<dbReference type="AlphaFoldDB" id="A0A3P4B266"/>
<dbReference type="RefSeq" id="WP_124079886.1">
    <property type="nucleotide sequence ID" value="NZ_UWPJ01000018.1"/>
</dbReference>
<comment type="similarity">
    <text evidence="3">Belongs to the acyl-CoA dehydrogenase family.</text>
</comment>
<evidence type="ECO:0000256" key="4">
    <source>
        <dbReference type="ARBA" id="ARBA00022456"/>
    </source>
</evidence>
<dbReference type="GO" id="GO:0009083">
    <property type="term" value="P:branched-chain amino acid catabolic process"/>
    <property type="evidence" value="ECO:0007669"/>
    <property type="project" value="UniProtKB-KW"/>
</dbReference>
<proteinExistence type="inferred from homology"/>
<reference evidence="11 12" key="1">
    <citation type="submission" date="2018-10" db="EMBL/GenBank/DDBJ databases">
        <authorList>
            <person name="Criscuolo A."/>
        </authorList>
    </citation>
    <scope>NUCLEOTIDE SEQUENCE [LARGE SCALE GENOMIC DNA]</scope>
    <source>
        <strain evidence="11">DnA1</strain>
    </source>
</reference>
<dbReference type="PIRSF" id="PIRSF016578">
    <property type="entry name" value="HsaA"/>
    <property type="match status" value="1"/>
</dbReference>
<dbReference type="Gene3D" id="1.10.540.10">
    <property type="entry name" value="Acyl-CoA dehydrogenase/oxidase, N-terminal domain"/>
    <property type="match status" value="1"/>
</dbReference>
<comment type="cofactor">
    <cofactor evidence="1">
        <name>FAD</name>
        <dbReference type="ChEBI" id="CHEBI:57692"/>
    </cofactor>
</comment>
<evidence type="ECO:0000256" key="7">
    <source>
        <dbReference type="ARBA" id="ARBA00023002"/>
    </source>
</evidence>
<feature type="domain" description="Acyl-CoA dehydrogenase/oxidase C-terminal" evidence="8">
    <location>
        <begin position="233"/>
        <end position="382"/>
    </location>
</feature>
<dbReference type="Pfam" id="PF02771">
    <property type="entry name" value="Acyl-CoA_dh_N"/>
    <property type="match status" value="1"/>
</dbReference>
<keyword evidence="5" id="KW-0285">Flavoprotein</keyword>
<keyword evidence="4" id="KW-0101">Branched-chain amino acid catabolism</keyword>
<dbReference type="InterPro" id="IPR009100">
    <property type="entry name" value="AcylCoA_DH/oxidase_NM_dom_sf"/>
</dbReference>
<dbReference type="InterPro" id="IPR046373">
    <property type="entry name" value="Acyl-CoA_Oxase/DH_mid-dom_sf"/>
</dbReference>
<evidence type="ECO:0000256" key="6">
    <source>
        <dbReference type="ARBA" id="ARBA00022827"/>
    </source>
</evidence>
<dbReference type="FunFam" id="1.10.540.10:FF:000001">
    <property type="entry name" value="Very long-chain-specific acyl-CoA dehydrogenase, mitochondrial"/>
    <property type="match status" value="1"/>
</dbReference>
<dbReference type="PROSITE" id="PS00073">
    <property type="entry name" value="ACYL_COA_DH_2"/>
    <property type="match status" value="1"/>
</dbReference>